<gene>
    <name evidence="2" type="ORF">ARMSODRAFT_972646</name>
</gene>
<evidence type="ECO:0000313" key="2">
    <source>
        <dbReference type="EMBL" id="PBK73140.1"/>
    </source>
</evidence>
<proteinExistence type="predicted"/>
<keyword evidence="1" id="KW-0472">Membrane</keyword>
<accession>A0A2H3BU64</accession>
<dbReference type="InterPro" id="IPR036259">
    <property type="entry name" value="MFS_trans_sf"/>
</dbReference>
<keyword evidence="1" id="KW-0812">Transmembrane</keyword>
<dbReference type="AlphaFoldDB" id="A0A2H3BU64"/>
<reference evidence="3" key="1">
    <citation type="journal article" date="2017" name="Nat. Ecol. Evol.">
        <title>Genome expansion and lineage-specific genetic innovations in the forest pathogenic fungi Armillaria.</title>
        <authorList>
            <person name="Sipos G."/>
            <person name="Prasanna A.N."/>
            <person name="Walter M.C."/>
            <person name="O'Connor E."/>
            <person name="Balint B."/>
            <person name="Krizsan K."/>
            <person name="Kiss B."/>
            <person name="Hess J."/>
            <person name="Varga T."/>
            <person name="Slot J."/>
            <person name="Riley R."/>
            <person name="Boka B."/>
            <person name="Rigling D."/>
            <person name="Barry K."/>
            <person name="Lee J."/>
            <person name="Mihaltcheva S."/>
            <person name="LaButti K."/>
            <person name="Lipzen A."/>
            <person name="Waldron R."/>
            <person name="Moloney N.M."/>
            <person name="Sperisen C."/>
            <person name="Kredics L."/>
            <person name="Vagvoelgyi C."/>
            <person name="Patrignani A."/>
            <person name="Fitzpatrick D."/>
            <person name="Nagy I."/>
            <person name="Doyle S."/>
            <person name="Anderson J.B."/>
            <person name="Grigoriev I.V."/>
            <person name="Gueldener U."/>
            <person name="Muensterkoetter M."/>
            <person name="Nagy L.G."/>
        </authorList>
    </citation>
    <scope>NUCLEOTIDE SEQUENCE [LARGE SCALE GENOMIC DNA]</scope>
    <source>
        <strain evidence="3">28-4</strain>
    </source>
</reference>
<dbReference type="Proteomes" id="UP000218334">
    <property type="component" value="Unassembled WGS sequence"/>
</dbReference>
<dbReference type="EMBL" id="KZ293421">
    <property type="protein sequence ID" value="PBK73140.1"/>
    <property type="molecule type" value="Genomic_DNA"/>
</dbReference>
<evidence type="ECO:0000313" key="3">
    <source>
        <dbReference type="Proteomes" id="UP000218334"/>
    </source>
</evidence>
<organism evidence="2 3">
    <name type="scientific">Armillaria solidipes</name>
    <dbReference type="NCBI Taxonomy" id="1076256"/>
    <lineage>
        <taxon>Eukaryota</taxon>
        <taxon>Fungi</taxon>
        <taxon>Dikarya</taxon>
        <taxon>Basidiomycota</taxon>
        <taxon>Agaricomycotina</taxon>
        <taxon>Agaricomycetes</taxon>
        <taxon>Agaricomycetidae</taxon>
        <taxon>Agaricales</taxon>
        <taxon>Marasmiineae</taxon>
        <taxon>Physalacriaceae</taxon>
        <taxon>Armillaria</taxon>
    </lineage>
</organism>
<sequence>MNTSSLALLADGLTQTCIYWDNLAIYTTWIIVPLPAMDHYITHTQTRSANDMSDTTIRETTAGKAKTEYNGDSVRTSTDLEDFPDGGLRAWLIIGRTMCTSFATIGFVNAWGVPSTVHHCSIIVGHIFDFGYFRVPFILGTILLVISTFLIAECSQYWHFLLCQGFASRVSSGIDSDDDEGSPWV</sequence>
<protein>
    <submittedName>
        <fullName evidence="2">Uncharacterized protein</fullName>
    </submittedName>
</protein>
<dbReference type="SUPFAM" id="SSF103473">
    <property type="entry name" value="MFS general substrate transporter"/>
    <property type="match status" value="1"/>
</dbReference>
<keyword evidence="1" id="KW-1133">Transmembrane helix</keyword>
<evidence type="ECO:0000256" key="1">
    <source>
        <dbReference type="SAM" id="Phobius"/>
    </source>
</evidence>
<keyword evidence="3" id="KW-1185">Reference proteome</keyword>
<name>A0A2H3BU64_9AGAR</name>
<feature type="transmembrane region" description="Helical" evidence="1">
    <location>
        <begin position="131"/>
        <end position="152"/>
    </location>
</feature>